<accession>F8PPC0</accession>
<proteinExistence type="predicted"/>
<dbReference type="Proteomes" id="UP000008063">
    <property type="component" value="Unassembled WGS sequence"/>
</dbReference>
<sequence>MTTLSTNRSINSLSSVKSLNHHSSSLANSGMVSSASSLPNNSSLPSLPSIATDPSFFDSNAASLFPGAYHQSLSSLFQTNHSSHSFDSSFDDMQPRGLQASKFSCLWIRVWTLWFLYEPGSRFSRLGPLQLLRKRTSRLSVLWPVWLQCKSQREPHSSLT</sequence>
<reference evidence="2" key="1">
    <citation type="journal article" date="2011" name="Science">
        <title>The plant cell wall-decomposing machinery underlies the functional diversity of forest fungi.</title>
        <authorList>
            <person name="Eastwood D.C."/>
            <person name="Floudas D."/>
            <person name="Binder M."/>
            <person name="Majcherczyk A."/>
            <person name="Schneider P."/>
            <person name="Aerts A."/>
            <person name="Asiegbu F.O."/>
            <person name="Baker S.E."/>
            <person name="Barry K."/>
            <person name="Bendiksby M."/>
            <person name="Blumentritt M."/>
            <person name="Coutinho P.M."/>
            <person name="Cullen D."/>
            <person name="de Vries R.P."/>
            <person name="Gathman A."/>
            <person name="Goodell B."/>
            <person name="Henrissat B."/>
            <person name="Ihrmark K."/>
            <person name="Kauserud H."/>
            <person name="Kohler A."/>
            <person name="LaButti K."/>
            <person name="Lapidus A."/>
            <person name="Lavin J.L."/>
            <person name="Lee Y.-H."/>
            <person name="Lindquist E."/>
            <person name="Lilly W."/>
            <person name="Lucas S."/>
            <person name="Morin E."/>
            <person name="Murat C."/>
            <person name="Oguiza J.A."/>
            <person name="Park J."/>
            <person name="Pisabarro A.G."/>
            <person name="Riley R."/>
            <person name="Rosling A."/>
            <person name="Salamov A."/>
            <person name="Schmidt O."/>
            <person name="Schmutz J."/>
            <person name="Skrede I."/>
            <person name="Stenlid J."/>
            <person name="Wiebenga A."/>
            <person name="Xie X."/>
            <person name="Kuees U."/>
            <person name="Hibbett D.S."/>
            <person name="Hoffmeister D."/>
            <person name="Hoegberg N."/>
            <person name="Martin F."/>
            <person name="Grigoriev I.V."/>
            <person name="Watkinson S.C."/>
        </authorList>
    </citation>
    <scope>NUCLEOTIDE SEQUENCE [LARGE SCALE GENOMIC DNA]</scope>
    <source>
        <strain evidence="2">strain S7.3</strain>
    </source>
</reference>
<evidence type="ECO:0000313" key="1">
    <source>
        <dbReference type="EMBL" id="EGO01997.1"/>
    </source>
</evidence>
<name>F8PPC0_SERL3</name>
<gene>
    <name evidence="1" type="ORF">SERLA73DRAFT_71153</name>
</gene>
<dbReference type="AlphaFoldDB" id="F8PPC0"/>
<dbReference type="HOGENOM" id="CLU_1653187_0_0_1"/>
<organism evidence="2">
    <name type="scientific">Serpula lacrymans var. lacrymans (strain S7.3)</name>
    <name type="common">Dry rot fungus</name>
    <dbReference type="NCBI Taxonomy" id="936435"/>
    <lineage>
        <taxon>Eukaryota</taxon>
        <taxon>Fungi</taxon>
        <taxon>Dikarya</taxon>
        <taxon>Basidiomycota</taxon>
        <taxon>Agaricomycotina</taxon>
        <taxon>Agaricomycetes</taxon>
        <taxon>Agaricomycetidae</taxon>
        <taxon>Boletales</taxon>
        <taxon>Coniophorineae</taxon>
        <taxon>Serpulaceae</taxon>
        <taxon>Serpula</taxon>
    </lineage>
</organism>
<dbReference type="EMBL" id="GL945477">
    <property type="protein sequence ID" value="EGO01997.1"/>
    <property type="molecule type" value="Genomic_DNA"/>
</dbReference>
<evidence type="ECO:0000313" key="2">
    <source>
        <dbReference type="Proteomes" id="UP000008063"/>
    </source>
</evidence>
<dbReference type="InParanoid" id="F8PPC0"/>
<protein>
    <submittedName>
        <fullName evidence="1">Uncharacterized protein</fullName>
    </submittedName>
</protein>
<keyword evidence="2" id="KW-1185">Reference proteome</keyword>